<keyword evidence="3" id="KW-1185">Reference proteome</keyword>
<dbReference type="EnsemblMetazoa" id="MESCA009113-RA">
    <property type="protein sequence ID" value="MESCA009113-PA"/>
    <property type="gene ID" value="MESCA009113"/>
</dbReference>
<feature type="compositionally biased region" description="Polar residues" evidence="1">
    <location>
        <begin position="164"/>
        <end position="179"/>
    </location>
</feature>
<feature type="compositionally biased region" description="Polar residues" evidence="1">
    <location>
        <begin position="187"/>
        <end position="208"/>
    </location>
</feature>
<feature type="region of interest" description="Disordered" evidence="1">
    <location>
        <begin position="164"/>
        <end position="209"/>
    </location>
</feature>
<accession>T1GZ22</accession>
<protein>
    <submittedName>
        <fullName evidence="2">Uncharacterized protein</fullName>
    </submittedName>
</protein>
<dbReference type="EMBL" id="CAQQ02045687">
    <property type="status" value="NOT_ANNOTATED_CDS"/>
    <property type="molecule type" value="Genomic_DNA"/>
</dbReference>
<name>T1GZ22_MEGSC</name>
<reference evidence="3" key="1">
    <citation type="submission" date="2013-02" db="EMBL/GenBank/DDBJ databases">
        <authorList>
            <person name="Hughes D."/>
        </authorList>
    </citation>
    <scope>NUCLEOTIDE SEQUENCE</scope>
    <source>
        <strain>Durham</strain>
        <strain evidence="3">NC isolate 2 -- Noor lab</strain>
    </source>
</reference>
<sequence>CGDKNILEGVQHSDDFSKQKRLSFAQRSHSSDSLSSFDLCGINVINPKTDDGVDDISRRRCSTPKSLITPISQSNTNIEYKPVYVNNHRTISIPKSDDEKWQILKHNTSVLNNCNRSSLRNFHNNSNVYCRTTRSHSLLSQSPRICSSRLSLFSGKSFKIDITDTSNDQEVNMNQSMRSTEQENDTVDSTTKSNNIQLNDYGSTSNLSRQDRQNSLKSFFHRIGSTGMLSHKSHNLLKQQSVSEQQSLYRSSSTSQLTNTVSYVKCDDPTEGVTLADDLLHDDCEHISDSSLKSSSCNDLETISVHPETPKKGSFPYAFLRSKLSVLPEENGGSVLKQSLNNLSTASVNREDVSSLCSSSPQNQKKVIYRSSVIKRYSSDDSAISNCSISVNNVCPTQTQIQETSHNSILSKDWEPMYQRLSSCLSSNESGYDSDGGALNLLNPNTKDKRNSLSSMNSTTSTATSNGSGSSIGSNLCNSLHSN</sequence>
<feature type="region of interest" description="Disordered" evidence="1">
    <location>
        <begin position="436"/>
        <end position="471"/>
    </location>
</feature>
<evidence type="ECO:0000313" key="3">
    <source>
        <dbReference type="Proteomes" id="UP000015102"/>
    </source>
</evidence>
<reference evidence="2" key="2">
    <citation type="submission" date="2015-06" db="UniProtKB">
        <authorList>
            <consortium name="EnsemblMetazoa"/>
        </authorList>
    </citation>
    <scope>IDENTIFICATION</scope>
</reference>
<feature type="compositionally biased region" description="Low complexity" evidence="1">
    <location>
        <begin position="452"/>
        <end position="471"/>
    </location>
</feature>
<dbReference type="EMBL" id="CAQQ02045686">
    <property type="status" value="NOT_ANNOTATED_CDS"/>
    <property type="molecule type" value="Genomic_DNA"/>
</dbReference>
<evidence type="ECO:0000313" key="2">
    <source>
        <dbReference type="EnsemblMetazoa" id="MESCA009113-PA"/>
    </source>
</evidence>
<organism evidence="2 3">
    <name type="scientific">Megaselia scalaris</name>
    <name type="common">Humpbacked fly</name>
    <name type="synonym">Phora scalaris</name>
    <dbReference type="NCBI Taxonomy" id="36166"/>
    <lineage>
        <taxon>Eukaryota</taxon>
        <taxon>Metazoa</taxon>
        <taxon>Ecdysozoa</taxon>
        <taxon>Arthropoda</taxon>
        <taxon>Hexapoda</taxon>
        <taxon>Insecta</taxon>
        <taxon>Pterygota</taxon>
        <taxon>Neoptera</taxon>
        <taxon>Endopterygota</taxon>
        <taxon>Diptera</taxon>
        <taxon>Brachycera</taxon>
        <taxon>Muscomorpha</taxon>
        <taxon>Platypezoidea</taxon>
        <taxon>Phoridae</taxon>
        <taxon>Megaseliini</taxon>
        <taxon>Megaselia</taxon>
    </lineage>
</organism>
<evidence type="ECO:0000256" key="1">
    <source>
        <dbReference type="SAM" id="MobiDB-lite"/>
    </source>
</evidence>
<dbReference type="Proteomes" id="UP000015102">
    <property type="component" value="Unassembled WGS sequence"/>
</dbReference>
<dbReference type="HOGENOM" id="CLU_565726_0_0_1"/>
<dbReference type="STRING" id="36166.T1GZ22"/>
<dbReference type="AlphaFoldDB" id="T1GZ22"/>
<proteinExistence type="predicted"/>